<organism evidence="1">
    <name type="scientific">Nothobranchius kadleci</name>
    <name type="common">African annual killifish</name>
    <dbReference type="NCBI Taxonomy" id="1051664"/>
    <lineage>
        <taxon>Eukaryota</taxon>
        <taxon>Metazoa</taxon>
        <taxon>Chordata</taxon>
        <taxon>Craniata</taxon>
        <taxon>Vertebrata</taxon>
        <taxon>Euteleostomi</taxon>
        <taxon>Actinopterygii</taxon>
        <taxon>Neopterygii</taxon>
        <taxon>Teleostei</taxon>
        <taxon>Neoteleostei</taxon>
        <taxon>Acanthomorphata</taxon>
        <taxon>Ovalentaria</taxon>
        <taxon>Atherinomorphae</taxon>
        <taxon>Cyprinodontiformes</taxon>
        <taxon>Nothobranchiidae</taxon>
        <taxon>Nothobranchius</taxon>
    </lineage>
</organism>
<reference evidence="1" key="2">
    <citation type="submission" date="2016-06" db="EMBL/GenBank/DDBJ databases">
        <title>The genome of a short-lived fish provides insights into sex chromosome evolution and the genetic control of aging.</title>
        <authorList>
            <person name="Reichwald K."/>
            <person name="Felder M."/>
            <person name="Petzold A."/>
            <person name="Koch P."/>
            <person name="Groth M."/>
            <person name="Platzer M."/>
        </authorList>
    </citation>
    <scope>NUCLEOTIDE SEQUENCE</scope>
    <source>
        <tissue evidence="1">Brain</tissue>
    </source>
</reference>
<feature type="non-terminal residue" evidence="1">
    <location>
        <position position="1"/>
    </location>
</feature>
<accession>A0A1A8BRY6</accession>
<name>A0A1A8BRY6_NOTKA</name>
<proteinExistence type="predicted"/>
<evidence type="ECO:0000313" key="1">
    <source>
        <dbReference type="EMBL" id="SBP69588.1"/>
    </source>
</evidence>
<dbReference type="AlphaFoldDB" id="A0A1A8BRY6"/>
<sequence>AGSSGGTGKVGSDSLLMKWSFINIDQPDLRNVSWRLPRPSAPPLSVTLIKLFSLHIWSN</sequence>
<protein>
    <submittedName>
        <fullName evidence="1">Uncharacterized protein</fullName>
    </submittedName>
</protein>
<gene>
    <name evidence="1" type="primary">Nfu_g_1_006080</name>
</gene>
<reference evidence="1" key="1">
    <citation type="submission" date="2016-05" db="EMBL/GenBank/DDBJ databases">
        <authorList>
            <person name="Lavstsen T."/>
            <person name="Jespersen J.S."/>
        </authorList>
    </citation>
    <scope>NUCLEOTIDE SEQUENCE</scope>
    <source>
        <tissue evidence="1">Brain</tissue>
    </source>
</reference>
<dbReference type="EMBL" id="HADZ01005647">
    <property type="protein sequence ID" value="SBP69588.1"/>
    <property type="molecule type" value="Transcribed_RNA"/>
</dbReference>
<feature type="non-terminal residue" evidence="1">
    <location>
        <position position="59"/>
    </location>
</feature>